<dbReference type="GO" id="GO:0009423">
    <property type="term" value="P:chorismate biosynthetic process"/>
    <property type="evidence" value="ECO:0007669"/>
    <property type="project" value="UniProtKB-UniRule"/>
</dbReference>
<gene>
    <name evidence="9" type="primary">aroA</name>
    <name evidence="11" type="ORF">SAMN02745885_02258</name>
</gene>
<dbReference type="CDD" id="cd01556">
    <property type="entry name" value="EPSP_synthase"/>
    <property type="match status" value="1"/>
</dbReference>
<evidence type="ECO:0000256" key="2">
    <source>
        <dbReference type="ARBA" id="ARBA00004811"/>
    </source>
</evidence>
<dbReference type="Gene3D" id="3.65.10.10">
    <property type="entry name" value="Enolpyruvate transferase domain"/>
    <property type="match status" value="2"/>
</dbReference>
<feature type="binding site" evidence="9">
    <location>
        <position position="318"/>
    </location>
    <ligand>
        <name>3-phosphoshikimate</name>
        <dbReference type="ChEBI" id="CHEBI:145989"/>
    </ligand>
</feature>
<dbReference type="GO" id="GO:0008652">
    <property type="term" value="P:amino acid biosynthetic process"/>
    <property type="evidence" value="ECO:0007669"/>
    <property type="project" value="UniProtKB-KW"/>
</dbReference>
<feature type="binding site" evidence="9">
    <location>
        <position position="25"/>
    </location>
    <ligand>
        <name>3-phosphoshikimate</name>
        <dbReference type="ChEBI" id="CHEBI:145989"/>
    </ligand>
</feature>
<feature type="binding site" evidence="9">
    <location>
        <position position="24"/>
    </location>
    <ligand>
        <name>phosphoenolpyruvate</name>
        <dbReference type="ChEBI" id="CHEBI:58702"/>
    </ligand>
</feature>
<feature type="domain" description="Enolpyruvate transferase" evidence="10">
    <location>
        <begin position="13"/>
        <end position="425"/>
    </location>
</feature>
<dbReference type="SUPFAM" id="SSF55205">
    <property type="entry name" value="EPT/RTPC-like"/>
    <property type="match status" value="1"/>
</dbReference>
<comment type="subcellular location">
    <subcellularLocation>
        <location evidence="9">Cytoplasm</location>
    </subcellularLocation>
</comment>
<evidence type="ECO:0000256" key="7">
    <source>
        <dbReference type="ARBA" id="ARBA00023141"/>
    </source>
</evidence>
<dbReference type="EMBL" id="FUXM01000035">
    <property type="protein sequence ID" value="SKA19241.1"/>
    <property type="molecule type" value="Genomic_DNA"/>
</dbReference>
<evidence type="ECO:0000256" key="6">
    <source>
        <dbReference type="ARBA" id="ARBA00022679"/>
    </source>
</evidence>
<dbReference type="EC" id="2.5.1.19" evidence="9"/>
<feature type="binding site" evidence="9">
    <location>
        <position position="345"/>
    </location>
    <ligand>
        <name>3-phosphoshikimate</name>
        <dbReference type="ChEBI" id="CHEBI:145989"/>
    </ligand>
</feature>
<feature type="binding site" evidence="9">
    <location>
        <position position="172"/>
    </location>
    <ligand>
        <name>3-phosphoshikimate</name>
        <dbReference type="ChEBI" id="CHEBI:145989"/>
    </ligand>
</feature>
<evidence type="ECO:0000256" key="4">
    <source>
        <dbReference type="ARBA" id="ARBA00022490"/>
    </source>
</evidence>
<keyword evidence="6 9" id="KW-0808">Transferase</keyword>
<sequence>MVEQIRVQGPSAGMKGELMIPGDKSISHRAVLLGALTEGTVEISGFLPGADCLSSVSCLRQMGVEIEETGPGALKVHGRGWQGLKEPSDVLDVGNSGTTMRLLLGILAGTDFFSVLTGDASIRRRPMGRVTEPLQKMGARIQGRSQGKLAPLAIQGGKLVGCQHLSAVASAQVKSALLLAGLRAEGKTEVQEPAVSRDHTERMLRTFGVEIGQEGNRLWVEGGQKLQAAPVQVPGDISSAAFWLVAASIIPNSSLYLKQVGVNPTRTGILDVLQAMGARIQLMNYRRFGDEPVADLLVESAELQGVEIGGELIPRLIDEIPVLALAAAVARGRTIIRDAAELRVKESDRLAAISRELSKLGATIEEMPDGLIIEGGAKLVGARVESYHDHRMAMTLLIAGLVAHGTTTVSGCEAIPVSYPDFVSSLQRLGANLD</sequence>
<feature type="binding site" evidence="9">
    <location>
        <position position="125"/>
    </location>
    <ligand>
        <name>phosphoenolpyruvate</name>
        <dbReference type="ChEBI" id="CHEBI:58702"/>
    </ligand>
</feature>
<comment type="similarity">
    <text evidence="3 9">Belongs to the EPSP synthase family.</text>
</comment>
<feature type="binding site" evidence="9">
    <location>
        <position position="24"/>
    </location>
    <ligand>
        <name>3-phosphoshikimate</name>
        <dbReference type="ChEBI" id="CHEBI:145989"/>
    </ligand>
</feature>
<dbReference type="FunFam" id="3.65.10.10:FF:000006">
    <property type="entry name" value="3-phosphoshikimate 1-carboxyvinyltransferase"/>
    <property type="match status" value="1"/>
</dbReference>
<dbReference type="InterPro" id="IPR006264">
    <property type="entry name" value="EPSP_synthase"/>
</dbReference>
<evidence type="ECO:0000256" key="8">
    <source>
        <dbReference type="ARBA" id="ARBA00044633"/>
    </source>
</evidence>
<dbReference type="InterPro" id="IPR013792">
    <property type="entry name" value="RNA3'P_cycl/enolpyr_Trfase_a/b"/>
</dbReference>
<dbReference type="InterPro" id="IPR023193">
    <property type="entry name" value="EPSP_synthase_CS"/>
</dbReference>
<dbReference type="NCBIfam" id="TIGR01356">
    <property type="entry name" value="aroA"/>
    <property type="match status" value="1"/>
</dbReference>
<proteinExistence type="inferred from homology"/>
<dbReference type="Proteomes" id="UP000189933">
    <property type="component" value="Unassembled WGS sequence"/>
</dbReference>
<evidence type="ECO:0000256" key="1">
    <source>
        <dbReference type="ARBA" id="ARBA00002174"/>
    </source>
</evidence>
<dbReference type="FunFam" id="3.65.10.10:FF:000005">
    <property type="entry name" value="3-phosphoshikimate 1-carboxyvinyltransferase"/>
    <property type="match status" value="1"/>
</dbReference>
<evidence type="ECO:0000313" key="11">
    <source>
        <dbReference type="EMBL" id="SKA19241.1"/>
    </source>
</evidence>
<feature type="binding site" evidence="9">
    <location>
        <position position="391"/>
    </location>
    <ligand>
        <name>phosphoenolpyruvate</name>
        <dbReference type="ChEBI" id="CHEBI:58702"/>
    </ligand>
</feature>
<dbReference type="HAMAP" id="MF_00210">
    <property type="entry name" value="EPSP_synth"/>
    <property type="match status" value="1"/>
</dbReference>
<evidence type="ECO:0000256" key="9">
    <source>
        <dbReference type="HAMAP-Rule" id="MF_00210"/>
    </source>
</evidence>
<comment type="pathway">
    <text evidence="2 9">Metabolic intermediate biosynthesis; chorismate biosynthesis; chorismate from D-erythrose 4-phosphate and phosphoenolpyruvate: step 6/7.</text>
</comment>
<evidence type="ECO:0000256" key="5">
    <source>
        <dbReference type="ARBA" id="ARBA00022605"/>
    </source>
</evidence>
<dbReference type="Pfam" id="PF00275">
    <property type="entry name" value="EPSP_synthase"/>
    <property type="match status" value="1"/>
</dbReference>
<dbReference type="GO" id="GO:0009073">
    <property type="term" value="P:aromatic amino acid family biosynthetic process"/>
    <property type="evidence" value="ECO:0007669"/>
    <property type="project" value="UniProtKB-KW"/>
</dbReference>
<evidence type="ECO:0000259" key="10">
    <source>
        <dbReference type="Pfam" id="PF00275"/>
    </source>
</evidence>
<dbReference type="GO" id="GO:0003866">
    <property type="term" value="F:3-phosphoshikimate 1-carboxyvinyltransferase activity"/>
    <property type="evidence" value="ECO:0007669"/>
    <property type="project" value="UniProtKB-UniRule"/>
</dbReference>
<dbReference type="PANTHER" id="PTHR21090:SF5">
    <property type="entry name" value="PENTAFUNCTIONAL AROM POLYPEPTIDE"/>
    <property type="match status" value="1"/>
</dbReference>
<comment type="caution">
    <text evidence="9">Lacks conserved residue(s) required for the propagation of feature annotation.</text>
</comment>
<comment type="catalytic activity">
    <reaction evidence="8">
        <text>3-phosphoshikimate + phosphoenolpyruvate = 5-O-(1-carboxyvinyl)-3-phosphoshikimate + phosphate</text>
        <dbReference type="Rhea" id="RHEA:21256"/>
        <dbReference type="ChEBI" id="CHEBI:43474"/>
        <dbReference type="ChEBI" id="CHEBI:57701"/>
        <dbReference type="ChEBI" id="CHEBI:58702"/>
        <dbReference type="ChEBI" id="CHEBI:145989"/>
        <dbReference type="EC" id="2.5.1.19"/>
    </reaction>
    <physiologicalReaction direction="left-to-right" evidence="8">
        <dbReference type="Rhea" id="RHEA:21257"/>
    </physiologicalReaction>
</comment>
<name>A0A1T4RUG6_9FIRM</name>
<comment type="function">
    <text evidence="1 9">Catalyzes the transfer of the enolpyruvyl moiety of phosphoenolpyruvate (PEP) to the 5-hydroxyl of shikimate-3-phosphate (S3P) to produce enolpyruvyl shikimate-3-phosphate and inorganic phosphate.</text>
</comment>
<keyword evidence="12" id="KW-1185">Reference proteome</keyword>
<feature type="active site" description="Proton acceptor" evidence="9">
    <location>
        <position position="318"/>
    </location>
</feature>
<organism evidence="11 12">
    <name type="scientific">Carboxydocella sporoproducens DSM 16521</name>
    <dbReference type="NCBI Taxonomy" id="1121270"/>
    <lineage>
        <taxon>Bacteria</taxon>
        <taxon>Bacillati</taxon>
        <taxon>Bacillota</taxon>
        <taxon>Clostridia</taxon>
        <taxon>Eubacteriales</taxon>
        <taxon>Clostridiales Family XVI. Incertae Sedis</taxon>
        <taxon>Carboxydocella</taxon>
    </lineage>
</organism>
<dbReference type="InterPro" id="IPR001986">
    <property type="entry name" value="Enolpyruvate_Tfrase_dom"/>
</dbReference>
<dbReference type="PANTHER" id="PTHR21090">
    <property type="entry name" value="AROM/DEHYDROQUINATE SYNTHASE"/>
    <property type="match status" value="1"/>
</dbReference>
<keyword evidence="5 9" id="KW-0028">Amino-acid biosynthesis</keyword>
<dbReference type="PIRSF" id="PIRSF000505">
    <property type="entry name" value="EPSPS"/>
    <property type="match status" value="1"/>
</dbReference>
<dbReference type="UniPathway" id="UPA00053">
    <property type="reaction ID" value="UER00089"/>
</dbReference>
<protein>
    <recommendedName>
        <fullName evidence="9">3-phosphoshikimate 1-carboxyvinyltransferase</fullName>
        <ecNumber evidence="9">2.5.1.19</ecNumber>
    </recommendedName>
    <alternativeName>
        <fullName evidence="9">5-enolpyruvylshikimate-3-phosphate synthase</fullName>
        <shortName evidence="9">EPSP synthase</shortName>
        <shortName evidence="9">EPSPS</shortName>
    </alternativeName>
</protein>
<comment type="subunit">
    <text evidence="9">Monomer.</text>
</comment>
<dbReference type="GO" id="GO:0005737">
    <property type="term" value="C:cytoplasm"/>
    <property type="evidence" value="ECO:0007669"/>
    <property type="project" value="UniProtKB-SubCell"/>
</dbReference>
<dbReference type="RefSeq" id="WP_078666277.1">
    <property type="nucleotide sequence ID" value="NZ_FUXM01000035.1"/>
</dbReference>
<keyword evidence="7 9" id="KW-0057">Aromatic amino acid biosynthesis</keyword>
<accession>A0A1T4RUG6</accession>
<dbReference type="AlphaFoldDB" id="A0A1T4RUG6"/>
<dbReference type="InterPro" id="IPR036968">
    <property type="entry name" value="Enolpyruvate_Tfrase_sf"/>
</dbReference>
<feature type="binding site" evidence="9">
    <location>
        <position position="97"/>
    </location>
    <ligand>
        <name>phosphoenolpyruvate</name>
        <dbReference type="ChEBI" id="CHEBI:58702"/>
    </ligand>
</feature>
<feature type="binding site" evidence="9">
    <location>
        <position position="172"/>
    </location>
    <ligand>
        <name>phosphoenolpyruvate</name>
        <dbReference type="ChEBI" id="CHEBI:58702"/>
    </ligand>
</feature>
<dbReference type="PROSITE" id="PS00104">
    <property type="entry name" value="EPSP_SYNTHASE_1"/>
    <property type="match status" value="1"/>
</dbReference>
<evidence type="ECO:0000256" key="3">
    <source>
        <dbReference type="ARBA" id="ARBA00009948"/>
    </source>
</evidence>
<feature type="binding site" evidence="9">
    <location>
        <position position="29"/>
    </location>
    <ligand>
        <name>3-phosphoshikimate</name>
        <dbReference type="ChEBI" id="CHEBI:145989"/>
    </ligand>
</feature>
<dbReference type="OrthoDB" id="9809920at2"/>
<dbReference type="PROSITE" id="PS00885">
    <property type="entry name" value="EPSP_SYNTHASE_2"/>
    <property type="match status" value="1"/>
</dbReference>
<reference evidence="12" key="1">
    <citation type="submission" date="2017-02" db="EMBL/GenBank/DDBJ databases">
        <authorList>
            <person name="Varghese N."/>
            <person name="Submissions S."/>
        </authorList>
    </citation>
    <scope>NUCLEOTIDE SEQUENCE [LARGE SCALE GENOMIC DNA]</scope>
    <source>
        <strain evidence="12">DSM 16521</strain>
    </source>
</reference>
<keyword evidence="4 9" id="KW-0963">Cytoplasm</keyword>
<evidence type="ECO:0000313" key="12">
    <source>
        <dbReference type="Proteomes" id="UP000189933"/>
    </source>
</evidence>
<feature type="binding site" evidence="9">
    <location>
        <position position="349"/>
    </location>
    <ligand>
        <name>phosphoenolpyruvate</name>
        <dbReference type="ChEBI" id="CHEBI:58702"/>
    </ligand>
</feature>
<feature type="binding site" evidence="9">
    <location>
        <position position="170"/>
    </location>
    <ligand>
        <name>3-phosphoshikimate</name>
        <dbReference type="ChEBI" id="CHEBI:145989"/>
    </ligand>
</feature>